<reference evidence="2" key="1">
    <citation type="journal article" date="2020" name="Nature">
        <title>Giant virus diversity and host interactions through global metagenomics.</title>
        <authorList>
            <person name="Schulz F."/>
            <person name="Roux S."/>
            <person name="Paez-Espino D."/>
            <person name="Jungbluth S."/>
            <person name="Walsh D.A."/>
            <person name="Denef V.J."/>
            <person name="McMahon K.D."/>
            <person name="Konstantinidis K.T."/>
            <person name="Eloe-Fadrosh E.A."/>
            <person name="Kyrpides N.C."/>
            <person name="Woyke T."/>
        </authorList>
    </citation>
    <scope>NUCLEOTIDE SEQUENCE</scope>
    <source>
        <strain evidence="2">GVMAG-M-3300021425-30</strain>
    </source>
</reference>
<feature type="compositionally biased region" description="Basic residues" evidence="1">
    <location>
        <begin position="87"/>
        <end position="118"/>
    </location>
</feature>
<feature type="compositionally biased region" description="Basic and acidic residues" evidence="1">
    <location>
        <begin position="64"/>
        <end position="74"/>
    </location>
</feature>
<accession>A0A6C0CQK3</accession>
<dbReference type="AlphaFoldDB" id="A0A6C0CQK3"/>
<evidence type="ECO:0000313" key="2">
    <source>
        <dbReference type="EMBL" id="QHT06497.1"/>
    </source>
</evidence>
<name>A0A6C0CQK3_9ZZZZ</name>
<dbReference type="GO" id="GO:0003677">
    <property type="term" value="F:DNA binding"/>
    <property type="evidence" value="ECO:0007669"/>
    <property type="project" value="InterPro"/>
</dbReference>
<dbReference type="GO" id="GO:0051276">
    <property type="term" value="P:chromosome organization"/>
    <property type="evidence" value="ECO:0007669"/>
    <property type="project" value="InterPro"/>
</dbReference>
<proteinExistence type="predicted"/>
<protein>
    <submittedName>
        <fullName evidence="2">Uncharacterized protein</fullName>
    </submittedName>
</protein>
<sequence>MTKRVHKSQDGKYHIHGKKYEMLTGSRAQVHHGTAYKTSGGLTAKDLMMNKHGRIVSKKKHATAKREKRLEKAGYKPKKGKFVVMRKSMKSKKHSKKAHSTKKHRKKAKGHSRKHHTK</sequence>
<dbReference type="InterPro" id="IPR043928">
    <property type="entry name" value="DNVP"/>
</dbReference>
<organism evidence="2">
    <name type="scientific">viral metagenome</name>
    <dbReference type="NCBI Taxonomy" id="1070528"/>
    <lineage>
        <taxon>unclassified sequences</taxon>
        <taxon>metagenomes</taxon>
        <taxon>organismal metagenomes</taxon>
    </lineage>
</organism>
<evidence type="ECO:0000256" key="1">
    <source>
        <dbReference type="SAM" id="MobiDB-lite"/>
    </source>
</evidence>
<dbReference type="Pfam" id="PF19060">
    <property type="entry name" value="DVNP"/>
    <property type="match status" value="1"/>
</dbReference>
<feature type="compositionally biased region" description="Basic residues" evidence="1">
    <location>
        <begin position="54"/>
        <end position="63"/>
    </location>
</feature>
<feature type="region of interest" description="Disordered" evidence="1">
    <location>
        <begin position="54"/>
        <end position="118"/>
    </location>
</feature>
<dbReference type="EMBL" id="MN739469">
    <property type="protein sequence ID" value="QHT06497.1"/>
    <property type="molecule type" value="Genomic_DNA"/>
</dbReference>